<protein>
    <submittedName>
        <fullName evidence="2">Uncharacterized protein</fullName>
    </submittedName>
</protein>
<name>A0ABQ0D8D7_9EUKA</name>
<sequence>MKIYSIFVLSFLIISVSSQAECRGKVCKKLYQQIEQKIINFNKQFDALEAKGRQLMVRYEEEKSDLQLVLDPEARQKIRDVTNNLMTAYKELPKQKDVILREVVRTLRPLAPGLQRRLLRKHGLMYRFAPEYNANLARFMKAKFD</sequence>
<reference evidence="2 3" key="1">
    <citation type="journal article" date="2019" name="PLoS Negl. Trop. Dis.">
        <title>Whole genome sequencing of Entamoeba nuttalli reveals mammalian host-related molecular signatures and a novel octapeptide-repeat surface protein.</title>
        <authorList>
            <person name="Tanaka M."/>
            <person name="Makiuchi T."/>
            <person name="Komiyama T."/>
            <person name="Shiina T."/>
            <person name="Osaki K."/>
            <person name="Tachibana H."/>
        </authorList>
    </citation>
    <scope>NUCLEOTIDE SEQUENCE [LARGE SCALE GENOMIC DNA]</scope>
    <source>
        <strain evidence="2 3">P19-061405</strain>
    </source>
</reference>
<comment type="caution">
    <text evidence="2">The sequence shown here is derived from an EMBL/GenBank/DDBJ whole genome shotgun (WGS) entry which is preliminary data.</text>
</comment>
<keyword evidence="3" id="KW-1185">Reference proteome</keyword>
<keyword evidence="1" id="KW-0732">Signal</keyword>
<dbReference type="EMBL" id="BAAFRS010000013">
    <property type="protein sequence ID" value="GAB1219111.1"/>
    <property type="molecule type" value="Genomic_DNA"/>
</dbReference>
<accession>A0ABQ0D8D7</accession>
<evidence type="ECO:0000313" key="2">
    <source>
        <dbReference type="EMBL" id="GAB1219111.1"/>
    </source>
</evidence>
<dbReference type="Proteomes" id="UP001628156">
    <property type="component" value="Unassembled WGS sequence"/>
</dbReference>
<feature type="signal peptide" evidence="1">
    <location>
        <begin position="1"/>
        <end position="18"/>
    </location>
</feature>
<evidence type="ECO:0000256" key="1">
    <source>
        <dbReference type="SAM" id="SignalP"/>
    </source>
</evidence>
<evidence type="ECO:0000313" key="3">
    <source>
        <dbReference type="Proteomes" id="UP001628156"/>
    </source>
</evidence>
<feature type="chain" id="PRO_5046223296" evidence="1">
    <location>
        <begin position="19"/>
        <end position="145"/>
    </location>
</feature>
<gene>
    <name evidence="2" type="ORF">ENUP19_0013G0046</name>
</gene>
<organism evidence="2 3">
    <name type="scientific">Entamoeba nuttalli</name>
    <dbReference type="NCBI Taxonomy" id="412467"/>
    <lineage>
        <taxon>Eukaryota</taxon>
        <taxon>Amoebozoa</taxon>
        <taxon>Evosea</taxon>
        <taxon>Archamoebae</taxon>
        <taxon>Mastigamoebida</taxon>
        <taxon>Entamoebidae</taxon>
        <taxon>Entamoeba</taxon>
    </lineage>
</organism>
<proteinExistence type="predicted"/>